<dbReference type="PIRSF" id="PIRSF001338">
    <property type="entry name" value="AIR_carboxylase"/>
    <property type="match status" value="1"/>
</dbReference>
<name>A0A975EYY5_9SPIR</name>
<dbReference type="Gene3D" id="3.40.50.1970">
    <property type="match status" value="1"/>
</dbReference>
<keyword evidence="2 3" id="KW-0413">Isomerase</keyword>
<feature type="domain" description="PurE" evidence="6">
    <location>
        <begin position="1"/>
        <end position="155"/>
    </location>
</feature>
<dbReference type="HAMAP" id="MF_01929">
    <property type="entry name" value="PurE_classI"/>
    <property type="match status" value="1"/>
</dbReference>
<evidence type="ECO:0000259" key="6">
    <source>
        <dbReference type="SMART" id="SM01001"/>
    </source>
</evidence>
<protein>
    <recommendedName>
        <fullName evidence="3 4">N5-carboxyaminoimidazole ribonucleotide mutase</fullName>
        <shortName evidence="3 4">N5-CAIR mutase</shortName>
        <ecNumber evidence="3 4">5.4.99.18</ecNumber>
    </recommendedName>
    <alternativeName>
        <fullName evidence="3">5-(carboxyamino)imidazole ribonucleotide mutase</fullName>
    </alternativeName>
</protein>
<reference evidence="7" key="2">
    <citation type="journal article" date="2021" name="Microbiol. Resour. Announc.">
        <title>Complete Genome Sequences of Three Human Oral Treponema parvum Isolates.</title>
        <authorList>
            <person name="Zeng H."/>
            <person name="Watt R.M."/>
        </authorList>
    </citation>
    <scope>NUCLEOTIDE SEQUENCE</scope>
    <source>
        <strain evidence="7">ATCC 700773</strain>
    </source>
</reference>
<dbReference type="InterPro" id="IPR000031">
    <property type="entry name" value="PurE_dom"/>
</dbReference>
<evidence type="ECO:0000256" key="5">
    <source>
        <dbReference type="PIRSR" id="PIRSR001338-1"/>
    </source>
</evidence>
<dbReference type="Proteomes" id="UP000671995">
    <property type="component" value="Chromosome"/>
</dbReference>
<evidence type="ECO:0000256" key="1">
    <source>
        <dbReference type="ARBA" id="ARBA00022755"/>
    </source>
</evidence>
<evidence type="ECO:0000256" key="4">
    <source>
        <dbReference type="PIRNR" id="PIRNR001338"/>
    </source>
</evidence>
<comment type="pathway">
    <text evidence="3 4">Purine metabolism; IMP biosynthesis via de novo pathway; 5-amino-1-(5-phospho-D-ribosyl)imidazole-4-carboxylate from 5-amino-1-(5-phospho-D-ribosyl)imidazole (N5-CAIR route): step 2/2.</text>
</comment>
<comment type="function">
    <text evidence="3 4">Catalyzes the conversion of N5-carboxyaminoimidazole ribonucleotide (N5-CAIR) to 4-carboxy-5-aminoimidazole ribonucleotide (CAIR).</text>
</comment>
<evidence type="ECO:0000256" key="2">
    <source>
        <dbReference type="ARBA" id="ARBA00023235"/>
    </source>
</evidence>
<dbReference type="GO" id="GO:0016829">
    <property type="term" value="F:lyase activity"/>
    <property type="evidence" value="ECO:0007669"/>
    <property type="project" value="UniProtKB-KW"/>
</dbReference>
<proteinExistence type="inferred from homology"/>
<accession>A0A975EYY5</accession>
<evidence type="ECO:0000313" key="8">
    <source>
        <dbReference type="Proteomes" id="UP000671995"/>
    </source>
</evidence>
<keyword evidence="7" id="KW-0456">Lyase</keyword>
<sequence length="165" mass="17293">MKVAVFFGSKSDTDTMKKVAPVLQQFGVDYEAYILSAHRSGELLKQTVQKAEDNGCEVFIAGAGLSAALPGVIASLTVFPVIGVPLECVSSPSNGLAGMDALLSIVQMPPKIPVACVGIGNAANAAYLAVEILSIKYPELREALLNFRKKMIQDAQKEGAAGVVL</sequence>
<dbReference type="GO" id="GO:0006189">
    <property type="term" value="P:'de novo' IMP biosynthetic process"/>
    <property type="evidence" value="ECO:0007669"/>
    <property type="project" value="UniProtKB-UniRule"/>
</dbReference>
<dbReference type="PANTHER" id="PTHR23046">
    <property type="entry name" value="PHOSPHORIBOSYLAMINOIMIDAZOLE CARBOXYLASE CATALYTIC SUBUNIT"/>
    <property type="match status" value="1"/>
</dbReference>
<comment type="similarity">
    <text evidence="3">Belongs to the AIR carboxylase family. Class I subfamily.</text>
</comment>
<evidence type="ECO:0000256" key="3">
    <source>
        <dbReference type="HAMAP-Rule" id="MF_01929"/>
    </source>
</evidence>
<dbReference type="InterPro" id="IPR033747">
    <property type="entry name" value="PurE_ClassI"/>
</dbReference>
<evidence type="ECO:0000313" key="7">
    <source>
        <dbReference type="EMBL" id="QTQ11268.1"/>
    </source>
</evidence>
<dbReference type="SUPFAM" id="SSF52255">
    <property type="entry name" value="N5-CAIR mutase (phosphoribosylaminoimidazole carboxylase, PurE)"/>
    <property type="match status" value="1"/>
</dbReference>
<feature type="binding site" evidence="3 5">
    <location>
        <position position="12"/>
    </location>
    <ligand>
        <name>substrate</name>
    </ligand>
</feature>
<feature type="binding site" evidence="3 5">
    <location>
        <position position="39"/>
    </location>
    <ligand>
        <name>substrate</name>
    </ligand>
</feature>
<feature type="binding site" evidence="3 5">
    <location>
        <position position="9"/>
    </location>
    <ligand>
        <name>substrate</name>
    </ligand>
</feature>
<organism evidence="7 8">
    <name type="scientific">Treponema parvum</name>
    <dbReference type="NCBI Taxonomy" id="138851"/>
    <lineage>
        <taxon>Bacteria</taxon>
        <taxon>Pseudomonadati</taxon>
        <taxon>Spirochaetota</taxon>
        <taxon>Spirochaetia</taxon>
        <taxon>Spirochaetales</taxon>
        <taxon>Treponemataceae</taxon>
        <taxon>Treponema</taxon>
    </lineage>
</organism>
<keyword evidence="1 3" id="KW-0658">Purine biosynthesis</keyword>
<dbReference type="InterPro" id="IPR024694">
    <property type="entry name" value="PurE_prokaryotes"/>
</dbReference>
<dbReference type="RefSeq" id="WP_210118063.1">
    <property type="nucleotide sequence ID" value="NZ_CP054257.1"/>
</dbReference>
<dbReference type="EMBL" id="CP054257">
    <property type="protein sequence ID" value="QTQ11268.1"/>
    <property type="molecule type" value="Genomic_DNA"/>
</dbReference>
<dbReference type="EC" id="5.4.99.18" evidence="3 4"/>
<dbReference type="AlphaFoldDB" id="A0A975EYY5"/>
<reference evidence="7" key="1">
    <citation type="submission" date="2020-05" db="EMBL/GenBank/DDBJ databases">
        <authorList>
            <person name="Zeng H."/>
            <person name="Chan Y.K."/>
            <person name="Watt R.M."/>
        </authorList>
    </citation>
    <scope>NUCLEOTIDE SEQUENCE</scope>
    <source>
        <strain evidence="7">ATCC 700773</strain>
    </source>
</reference>
<gene>
    <name evidence="3 7" type="primary">purE</name>
    <name evidence="7" type="ORF">HRI96_03095</name>
</gene>
<dbReference type="GO" id="GO:0034023">
    <property type="term" value="F:5-(carboxyamino)imidazole ribonucleotide mutase activity"/>
    <property type="evidence" value="ECO:0007669"/>
    <property type="project" value="UniProtKB-UniRule"/>
</dbReference>
<comment type="catalytic activity">
    <reaction evidence="3 4">
        <text>5-carboxyamino-1-(5-phospho-D-ribosyl)imidazole + H(+) = 5-amino-1-(5-phospho-D-ribosyl)imidazole-4-carboxylate</text>
        <dbReference type="Rhea" id="RHEA:13193"/>
        <dbReference type="ChEBI" id="CHEBI:15378"/>
        <dbReference type="ChEBI" id="CHEBI:58730"/>
        <dbReference type="ChEBI" id="CHEBI:77657"/>
        <dbReference type="EC" id="5.4.99.18"/>
    </reaction>
</comment>
<dbReference type="Pfam" id="PF00731">
    <property type="entry name" value="AIRC"/>
    <property type="match status" value="1"/>
</dbReference>
<dbReference type="NCBIfam" id="TIGR01162">
    <property type="entry name" value="purE"/>
    <property type="match status" value="1"/>
</dbReference>
<dbReference type="PANTHER" id="PTHR23046:SF2">
    <property type="entry name" value="PHOSPHORIBOSYLAMINOIMIDAZOLE CARBOXYLASE"/>
    <property type="match status" value="1"/>
</dbReference>
<dbReference type="SMART" id="SM01001">
    <property type="entry name" value="AIRC"/>
    <property type="match status" value="1"/>
</dbReference>